<dbReference type="KEGG" id="dmm:dnm_037790"/>
<protein>
    <submittedName>
        <fullName evidence="1">Uncharacterized protein</fullName>
    </submittedName>
</protein>
<evidence type="ECO:0000313" key="1">
    <source>
        <dbReference type="EMBL" id="QTA87742.1"/>
    </source>
</evidence>
<gene>
    <name evidence="1" type="ORF">dnm_037790</name>
</gene>
<evidence type="ECO:0000313" key="2">
    <source>
        <dbReference type="Proteomes" id="UP000663722"/>
    </source>
</evidence>
<proteinExistence type="predicted"/>
<reference evidence="1" key="1">
    <citation type="journal article" date="2021" name="Microb. Physiol.">
        <title>Proteogenomic Insights into the Physiology of Marine, Sulfate-Reducing, Filamentous Desulfonema limicola and Desulfonema magnum.</title>
        <authorList>
            <person name="Schnaars V."/>
            <person name="Wohlbrand L."/>
            <person name="Scheve S."/>
            <person name="Hinrichs C."/>
            <person name="Reinhardt R."/>
            <person name="Rabus R."/>
        </authorList>
    </citation>
    <scope>NUCLEOTIDE SEQUENCE</scope>
    <source>
        <strain evidence="1">4be13</strain>
    </source>
</reference>
<dbReference type="Proteomes" id="UP000663722">
    <property type="component" value="Chromosome"/>
</dbReference>
<accession>A0A975BLF6</accession>
<dbReference type="AlphaFoldDB" id="A0A975BLF6"/>
<name>A0A975BLF6_9BACT</name>
<sequence length="71" mass="8234">MCILPETAALAGPKIARFVQSFFRKKLHIIPWPGQTQTASSLIPNHKISSALLFLLLQELLFYNEIFFFYY</sequence>
<organism evidence="1 2">
    <name type="scientific">Desulfonema magnum</name>
    <dbReference type="NCBI Taxonomy" id="45655"/>
    <lineage>
        <taxon>Bacteria</taxon>
        <taxon>Pseudomonadati</taxon>
        <taxon>Thermodesulfobacteriota</taxon>
        <taxon>Desulfobacteria</taxon>
        <taxon>Desulfobacterales</taxon>
        <taxon>Desulfococcaceae</taxon>
        <taxon>Desulfonema</taxon>
    </lineage>
</organism>
<keyword evidence="2" id="KW-1185">Reference proteome</keyword>
<dbReference type="EMBL" id="CP061800">
    <property type="protein sequence ID" value="QTA87742.1"/>
    <property type="molecule type" value="Genomic_DNA"/>
</dbReference>